<dbReference type="Proteomes" id="UP001149165">
    <property type="component" value="Unassembled WGS sequence"/>
</dbReference>
<proteinExistence type="predicted"/>
<dbReference type="EMBL" id="JAPQKH010000006">
    <property type="protein sequence ID" value="KAJ5093439.1"/>
    <property type="molecule type" value="Genomic_DNA"/>
</dbReference>
<name>A0A9W9F4L9_9EURO</name>
<protein>
    <recommendedName>
        <fullName evidence="3">F-box domain-containing protein</fullName>
    </recommendedName>
</protein>
<reference evidence="1" key="2">
    <citation type="journal article" date="2023" name="IMA Fungus">
        <title>Comparative genomic study of the Penicillium genus elucidates a diverse pangenome and 15 lateral gene transfer events.</title>
        <authorList>
            <person name="Petersen C."/>
            <person name="Sorensen T."/>
            <person name="Nielsen M.R."/>
            <person name="Sondergaard T.E."/>
            <person name="Sorensen J.L."/>
            <person name="Fitzpatrick D.A."/>
            <person name="Frisvad J.C."/>
            <person name="Nielsen K.L."/>
        </authorList>
    </citation>
    <scope>NUCLEOTIDE SEQUENCE</scope>
    <source>
        <strain evidence="1">IBT 30069</strain>
    </source>
</reference>
<dbReference type="Gene3D" id="3.80.10.10">
    <property type="entry name" value="Ribonuclease Inhibitor"/>
    <property type="match status" value="1"/>
</dbReference>
<dbReference type="SUPFAM" id="SSF52047">
    <property type="entry name" value="RNI-like"/>
    <property type="match status" value="1"/>
</dbReference>
<gene>
    <name evidence="1" type="ORF">N7456_009300</name>
</gene>
<dbReference type="OrthoDB" id="3945550at2759"/>
<dbReference type="AlphaFoldDB" id="A0A9W9F4L9"/>
<sequence length="693" mass="78952">MAIRSARHSPRVYSFFELLPTEILGIILDYVNDNSPTSLRALALTSKSLLAVASAFIFRTVTIQLDRESDDEILSQSKQINQNLQRFNALPIVRCVIIERRRLDSKDRAHSSNPMKYIDDLRKHVLDFPLPYLRPTARHGFPNGAWEFTTEEDKKWRPVADLIRNMSQLRDLLYGGSAQFAPCLLEALHQSRPSCRLWLNTFKLNSLWDGQIDPHELALISSPSLYSIRSDGFRSWDGVPGDHFIVDREAICRTVATLAPRIQEVHVMRCYVSHGRDPRPKHQWARFIGKAHDDTPTKGSLRYLSISGDNNEGDRQDETKWIERPTIALWEDSTDFSILHTLRLMSPPYDEALGFLSRECSFQSLQELELTLSSSHLSLPSDDLDYYTPSFQPVYQFFSSLPPLSTLILHGWCPRHTFDSFLTHHGYTLTKLVISPNTSTGHLSQHHIKQISELCPNLEELKVTIPRNRGLSSEVETYLQLGRIPKLRHLSINLDLTNVKLCSRQMDYPGFGPILSITAADSSFDNYDLQECPEKLCGSMVFRNGDIREALLDHAIDSVLAKSVFETIQSQKGPEDSPLESLDLHCVGTAGLINHPLGTTQIYPFASVLWTMKQPWRVTRFPYSDAQIIVQGLRPPSNVQGPERPLPSWLEEPFRRIWPEKQGGSNWSTDWHSLPLDLSSAPASFFTEGKRWT</sequence>
<comment type="caution">
    <text evidence="1">The sequence shown here is derived from an EMBL/GenBank/DDBJ whole genome shotgun (WGS) entry which is preliminary data.</text>
</comment>
<keyword evidence="2" id="KW-1185">Reference proteome</keyword>
<reference evidence="1" key="1">
    <citation type="submission" date="2022-11" db="EMBL/GenBank/DDBJ databases">
        <authorList>
            <person name="Petersen C."/>
        </authorList>
    </citation>
    <scope>NUCLEOTIDE SEQUENCE</scope>
    <source>
        <strain evidence="1">IBT 30069</strain>
    </source>
</reference>
<evidence type="ECO:0000313" key="2">
    <source>
        <dbReference type="Proteomes" id="UP001149165"/>
    </source>
</evidence>
<accession>A0A9W9F4L9</accession>
<evidence type="ECO:0008006" key="3">
    <source>
        <dbReference type="Google" id="ProtNLM"/>
    </source>
</evidence>
<dbReference type="InterPro" id="IPR032675">
    <property type="entry name" value="LRR_dom_sf"/>
</dbReference>
<organism evidence="1 2">
    <name type="scientific">Penicillium angulare</name>
    <dbReference type="NCBI Taxonomy" id="116970"/>
    <lineage>
        <taxon>Eukaryota</taxon>
        <taxon>Fungi</taxon>
        <taxon>Dikarya</taxon>
        <taxon>Ascomycota</taxon>
        <taxon>Pezizomycotina</taxon>
        <taxon>Eurotiomycetes</taxon>
        <taxon>Eurotiomycetidae</taxon>
        <taxon>Eurotiales</taxon>
        <taxon>Aspergillaceae</taxon>
        <taxon>Penicillium</taxon>
    </lineage>
</organism>
<evidence type="ECO:0000313" key="1">
    <source>
        <dbReference type="EMBL" id="KAJ5093439.1"/>
    </source>
</evidence>